<proteinExistence type="predicted"/>
<keyword evidence="3" id="KW-1185">Reference proteome</keyword>
<evidence type="ECO:0000313" key="2">
    <source>
        <dbReference type="EMBL" id="RXJ61992.1"/>
    </source>
</evidence>
<name>A0A4Q0XWW8_9BACT</name>
<dbReference type="STRING" id="877500.GCA_000935065_00798"/>
<dbReference type="OrthoDB" id="5365325at2"/>
<keyword evidence="1" id="KW-0812">Transmembrane</keyword>
<comment type="caution">
    <text evidence="2">The sequence shown here is derived from an EMBL/GenBank/DDBJ whole genome shotgun (WGS) entry which is preliminary data.</text>
</comment>
<dbReference type="Proteomes" id="UP000290191">
    <property type="component" value="Unassembled WGS sequence"/>
</dbReference>
<dbReference type="InterPro" id="IPR046373">
    <property type="entry name" value="Acyl-CoA_Oxase/DH_mid-dom_sf"/>
</dbReference>
<accession>A0A4Q0XWW8</accession>
<dbReference type="GO" id="GO:0016627">
    <property type="term" value="F:oxidoreductase activity, acting on the CH-CH group of donors"/>
    <property type="evidence" value="ECO:0007669"/>
    <property type="project" value="InterPro"/>
</dbReference>
<protein>
    <recommendedName>
        <fullName evidence="4">Acyl-CoA dehydrogenase</fullName>
    </recommendedName>
</protein>
<dbReference type="RefSeq" id="WP_129082534.1">
    <property type="nucleotide sequence ID" value="NZ_CP041070.1"/>
</dbReference>
<gene>
    <name evidence="2" type="ORF">CRV06_11180</name>
</gene>
<reference evidence="2 3" key="1">
    <citation type="submission" date="2017-10" db="EMBL/GenBank/DDBJ databases">
        <title>Genomics of the genus Arcobacter.</title>
        <authorList>
            <person name="Perez-Cataluna A."/>
            <person name="Figueras M.J."/>
        </authorList>
    </citation>
    <scope>NUCLEOTIDE SEQUENCE [LARGE SCALE GENOMIC DNA]</scope>
    <source>
        <strain evidence="2 3">DSM 24636</strain>
    </source>
</reference>
<dbReference type="AlphaFoldDB" id="A0A4Q0XWW8"/>
<keyword evidence="1" id="KW-1133">Transmembrane helix</keyword>
<evidence type="ECO:0000256" key="1">
    <source>
        <dbReference type="SAM" id="Phobius"/>
    </source>
</evidence>
<dbReference type="SUPFAM" id="SSF56645">
    <property type="entry name" value="Acyl-CoA dehydrogenase NM domain-like"/>
    <property type="match status" value="1"/>
</dbReference>
<dbReference type="InterPro" id="IPR009100">
    <property type="entry name" value="AcylCoA_DH/oxidase_NM_dom_sf"/>
</dbReference>
<sequence length="325" mass="37936">MENRYKKYIKNLKKVSEKLEKLPLNQVDEDVELLKKSFDIAYKKDCFRLYDYDKEIQDKLKLKLFSKFTKYSASLTFLGIQILAANTIMSKNNFKRKEFYFDKKCGIAINHLRSTQTYVNAKKCKDGYKLNGILTWASGYKIFDHLLVGFHFAGNEMEVLTKFEQTKGFYIGETPRTFVGQSLNTVNIELKDYFVKEEDVVSSNPIGNYSKNKSLSKTVHYAFYGLGLGALEHINNETLKNDSKKKLKMIKKEFLNSTDPDELDKIRVRLFNLLQKIITLSMIVDGGKSILKSKTLQRYYRELIMFNANGLNDKLKNLFLEDYFK</sequence>
<keyword evidence="1" id="KW-0472">Membrane</keyword>
<dbReference type="Gene3D" id="2.40.110.10">
    <property type="entry name" value="Butyryl-CoA Dehydrogenase, subunit A, domain 2"/>
    <property type="match status" value="1"/>
</dbReference>
<evidence type="ECO:0008006" key="4">
    <source>
        <dbReference type="Google" id="ProtNLM"/>
    </source>
</evidence>
<feature type="transmembrane region" description="Helical" evidence="1">
    <location>
        <begin position="71"/>
        <end position="89"/>
    </location>
</feature>
<evidence type="ECO:0000313" key="3">
    <source>
        <dbReference type="Proteomes" id="UP000290191"/>
    </source>
</evidence>
<dbReference type="EMBL" id="PDKO01000010">
    <property type="protein sequence ID" value="RXJ61992.1"/>
    <property type="molecule type" value="Genomic_DNA"/>
</dbReference>
<organism evidence="2 3">
    <name type="scientific">Halarcobacter anaerophilus</name>
    <dbReference type="NCBI Taxonomy" id="877500"/>
    <lineage>
        <taxon>Bacteria</taxon>
        <taxon>Pseudomonadati</taxon>
        <taxon>Campylobacterota</taxon>
        <taxon>Epsilonproteobacteria</taxon>
        <taxon>Campylobacterales</taxon>
        <taxon>Arcobacteraceae</taxon>
        <taxon>Halarcobacter</taxon>
    </lineage>
</organism>